<reference evidence="1 2" key="1">
    <citation type="submission" date="2007-03" db="EMBL/GenBank/DDBJ databases">
        <authorList>
            <person name="Stal L."/>
            <person name="Ferriera S."/>
            <person name="Johnson J."/>
            <person name="Kravitz S."/>
            <person name="Beeson K."/>
            <person name="Sutton G."/>
            <person name="Rogers Y.-H."/>
            <person name="Friedman R."/>
            <person name="Frazier M."/>
            <person name="Venter J.C."/>
        </authorList>
    </citation>
    <scope>NUCLEOTIDE SEQUENCE [LARGE SCALE GENOMIC DNA]</scope>
    <source>
        <strain evidence="1 2">CCY0110</strain>
    </source>
</reference>
<dbReference type="AlphaFoldDB" id="A3IHZ8"/>
<gene>
    <name evidence="1" type="ORF">CY0110_16582</name>
</gene>
<proteinExistence type="predicted"/>
<sequence length="21" mass="2527">MVNPLRYFFDIRFILGSTHIS</sequence>
<keyword evidence="2" id="KW-1185">Reference proteome</keyword>
<comment type="caution">
    <text evidence="1">The sequence shown here is derived from an EMBL/GenBank/DDBJ whole genome shotgun (WGS) entry which is preliminary data.</text>
</comment>
<dbReference type="EMBL" id="AAXW01000002">
    <property type="protein sequence ID" value="EAZ93430.1"/>
    <property type="molecule type" value="Genomic_DNA"/>
</dbReference>
<name>A3IHZ8_9CHRO</name>
<dbReference type="Proteomes" id="UP000003781">
    <property type="component" value="Unassembled WGS sequence"/>
</dbReference>
<evidence type="ECO:0000313" key="1">
    <source>
        <dbReference type="EMBL" id="EAZ93430.1"/>
    </source>
</evidence>
<protein>
    <submittedName>
        <fullName evidence="1">Uncharacterized protein</fullName>
    </submittedName>
</protein>
<organism evidence="1 2">
    <name type="scientific">Crocosphaera chwakensis CCY0110</name>
    <dbReference type="NCBI Taxonomy" id="391612"/>
    <lineage>
        <taxon>Bacteria</taxon>
        <taxon>Bacillati</taxon>
        <taxon>Cyanobacteriota</taxon>
        <taxon>Cyanophyceae</taxon>
        <taxon>Oscillatoriophycideae</taxon>
        <taxon>Chroococcales</taxon>
        <taxon>Aphanothecaceae</taxon>
        <taxon>Crocosphaera</taxon>
        <taxon>Crocosphaera chwakensis</taxon>
    </lineage>
</organism>
<accession>A3IHZ8</accession>
<evidence type="ECO:0000313" key="2">
    <source>
        <dbReference type="Proteomes" id="UP000003781"/>
    </source>
</evidence>